<dbReference type="Proteomes" id="UP000250166">
    <property type="component" value="Unassembled WGS sequence"/>
</dbReference>
<feature type="transmembrane region" description="Helical" evidence="1">
    <location>
        <begin position="12"/>
        <end position="31"/>
    </location>
</feature>
<evidence type="ECO:0000313" key="3">
    <source>
        <dbReference type="Proteomes" id="UP000250166"/>
    </source>
</evidence>
<reference evidence="2 3" key="1">
    <citation type="submission" date="2018-06" db="EMBL/GenBank/DDBJ databases">
        <authorList>
            <consortium name="Pathogen Informatics"/>
            <person name="Doyle S."/>
        </authorList>
    </citation>
    <scope>NUCLEOTIDE SEQUENCE [LARGE SCALE GENOMIC DNA]</scope>
    <source>
        <strain evidence="2 3">NCTC13102</strain>
    </source>
</reference>
<name>A0A2X3BE78_9HELI</name>
<dbReference type="InterPro" id="IPR014107">
    <property type="entry name" value="Cyt_c_oxidase_cbb3_CcoQ"/>
</dbReference>
<keyword evidence="1" id="KW-1133">Transmembrane helix</keyword>
<protein>
    <submittedName>
        <fullName evidence="2">Cytochrome c oxidase subunit Q, CcoQ</fullName>
    </submittedName>
</protein>
<proteinExistence type="predicted"/>
<dbReference type="Pfam" id="PF05545">
    <property type="entry name" value="FixQ"/>
    <property type="match status" value="1"/>
</dbReference>
<dbReference type="InterPro" id="IPR008621">
    <property type="entry name" value="Cbb3-typ_cyt_oxidase_comp"/>
</dbReference>
<dbReference type="RefSeq" id="WP_034549841.1">
    <property type="nucleotide sequence ID" value="NZ_JAERIV010000002.1"/>
</dbReference>
<keyword evidence="1" id="KW-0812">Transmembrane</keyword>
<accession>A0A2X3BE78</accession>
<dbReference type="AlphaFoldDB" id="A0A2X3BE78"/>
<keyword evidence="1" id="KW-0472">Membrane</keyword>
<organism evidence="2 3">
    <name type="scientific">Helicobacter fennelliae</name>
    <dbReference type="NCBI Taxonomy" id="215"/>
    <lineage>
        <taxon>Bacteria</taxon>
        <taxon>Pseudomonadati</taxon>
        <taxon>Campylobacterota</taxon>
        <taxon>Epsilonproteobacteria</taxon>
        <taxon>Campylobacterales</taxon>
        <taxon>Helicobacteraceae</taxon>
        <taxon>Helicobacter</taxon>
    </lineage>
</organism>
<dbReference type="EMBL" id="UAWL01000006">
    <property type="protein sequence ID" value="SQB99171.1"/>
    <property type="molecule type" value="Genomic_DNA"/>
</dbReference>
<dbReference type="NCBIfam" id="TIGR02736">
    <property type="entry name" value="cbb3_Q_epsi"/>
    <property type="match status" value="1"/>
</dbReference>
<sequence length="71" mass="8238">MSAETLEIIRASAYFIITVLLVVFLYSYAISMYRKQKNGTRDYEKYGELAVNDDLNDELIEPRIKQTKGVK</sequence>
<evidence type="ECO:0000313" key="2">
    <source>
        <dbReference type="EMBL" id="SQB99171.1"/>
    </source>
</evidence>
<evidence type="ECO:0000256" key="1">
    <source>
        <dbReference type="SAM" id="Phobius"/>
    </source>
</evidence>
<gene>
    <name evidence="2" type="primary">ccoQ</name>
    <name evidence="2" type="ORF">NCTC13102_01617</name>
</gene>